<keyword evidence="4" id="KW-1185">Reference proteome</keyword>
<dbReference type="EMBL" id="JOJR01000109">
    <property type="protein sequence ID" value="RCN45139.1"/>
    <property type="molecule type" value="Genomic_DNA"/>
</dbReference>
<gene>
    <name evidence="3" type="ORF">ANCCAN_08826</name>
</gene>
<proteinExistence type="predicted"/>
<sequence length="168" mass="18543">MTTVIFLFTVISTALACFRQPSLSNPLPGFHQPLPSHPLPGFRPPSLAHPPHSRKPLPATSSTTTASPVLGVVIFVLRRPWPSDQSEVTKYVSDFNNELRLHAKKQGIPFERFGQPVATKKSGKITVDYYLRGTDIACEKARPIFFEFSTDIAPKSHPALICGLLHIS</sequence>
<feature type="signal peptide" evidence="2">
    <location>
        <begin position="1"/>
        <end position="16"/>
    </location>
</feature>
<organism evidence="3 4">
    <name type="scientific">Ancylostoma caninum</name>
    <name type="common">Dog hookworm</name>
    <dbReference type="NCBI Taxonomy" id="29170"/>
    <lineage>
        <taxon>Eukaryota</taxon>
        <taxon>Metazoa</taxon>
        <taxon>Ecdysozoa</taxon>
        <taxon>Nematoda</taxon>
        <taxon>Chromadorea</taxon>
        <taxon>Rhabditida</taxon>
        <taxon>Rhabditina</taxon>
        <taxon>Rhabditomorpha</taxon>
        <taxon>Strongyloidea</taxon>
        <taxon>Ancylostomatidae</taxon>
        <taxon>Ancylostomatinae</taxon>
        <taxon>Ancylostoma</taxon>
    </lineage>
</organism>
<protein>
    <submittedName>
        <fullName evidence="3">Uncharacterized protein</fullName>
    </submittedName>
</protein>
<dbReference type="AlphaFoldDB" id="A0A368GPD4"/>
<feature type="chain" id="PRO_5016579277" evidence="2">
    <location>
        <begin position="17"/>
        <end position="168"/>
    </location>
</feature>
<keyword evidence="2" id="KW-0732">Signal</keyword>
<evidence type="ECO:0000256" key="2">
    <source>
        <dbReference type="SAM" id="SignalP"/>
    </source>
</evidence>
<name>A0A368GPD4_ANCCA</name>
<dbReference type="Proteomes" id="UP000252519">
    <property type="component" value="Unassembled WGS sequence"/>
</dbReference>
<evidence type="ECO:0000313" key="3">
    <source>
        <dbReference type="EMBL" id="RCN45139.1"/>
    </source>
</evidence>
<feature type="region of interest" description="Disordered" evidence="1">
    <location>
        <begin position="34"/>
        <end position="63"/>
    </location>
</feature>
<comment type="caution">
    <text evidence="3">The sequence shown here is derived from an EMBL/GenBank/DDBJ whole genome shotgun (WGS) entry which is preliminary data.</text>
</comment>
<reference evidence="3 4" key="1">
    <citation type="submission" date="2014-10" db="EMBL/GenBank/DDBJ databases">
        <title>Draft genome of the hookworm Ancylostoma caninum.</title>
        <authorList>
            <person name="Mitreva M."/>
        </authorList>
    </citation>
    <scope>NUCLEOTIDE SEQUENCE [LARGE SCALE GENOMIC DNA]</scope>
    <source>
        <strain evidence="3 4">Baltimore</strain>
    </source>
</reference>
<accession>A0A368GPD4</accession>
<evidence type="ECO:0000313" key="4">
    <source>
        <dbReference type="Proteomes" id="UP000252519"/>
    </source>
</evidence>
<evidence type="ECO:0000256" key="1">
    <source>
        <dbReference type="SAM" id="MobiDB-lite"/>
    </source>
</evidence>